<sequence>MGKVRLDNIRLYAFHGCLREEGIIGSDYRVDLEVQANLEKAALTDRLSDTVDYVHLHGIVREEMETRSHLLETVADRILSRIFRDHPQVEEAEVAISKVNPPLGGDVQQVTVILRKSR</sequence>
<accession>A0ABT1AXT7</accession>
<dbReference type="Proteomes" id="UP001206312">
    <property type="component" value="Unassembled WGS sequence"/>
</dbReference>
<dbReference type="SMART" id="SM00905">
    <property type="entry name" value="FolB"/>
    <property type="match status" value="1"/>
</dbReference>
<dbReference type="Pfam" id="PF02152">
    <property type="entry name" value="FolB"/>
    <property type="match status" value="1"/>
</dbReference>
<dbReference type="Gene3D" id="3.30.1130.10">
    <property type="match status" value="1"/>
</dbReference>
<dbReference type="NCBIfam" id="TIGR00526">
    <property type="entry name" value="folB_dom"/>
    <property type="match status" value="1"/>
</dbReference>
<evidence type="ECO:0000256" key="6">
    <source>
        <dbReference type="RuleBase" id="RU362079"/>
    </source>
</evidence>
<proteinExistence type="inferred from homology"/>
<evidence type="ECO:0000313" key="8">
    <source>
        <dbReference type="EMBL" id="MCO5724193.1"/>
    </source>
</evidence>
<feature type="domain" description="Dihydroneopterin aldolase/epimerase" evidence="7">
    <location>
        <begin position="4"/>
        <end position="116"/>
    </location>
</feature>
<comment type="function">
    <text evidence="6">Catalyzes the conversion of 7,8-dihydroneopterin to 6-hydroxymethyl-7,8-dihydropterin.</text>
</comment>
<comment type="similarity">
    <text evidence="3 6">Belongs to the DHNA family.</text>
</comment>
<dbReference type="InterPro" id="IPR006156">
    <property type="entry name" value="Dihydroneopterin_aldolase"/>
</dbReference>
<dbReference type="PANTHER" id="PTHR42844">
    <property type="entry name" value="DIHYDRONEOPTERIN ALDOLASE 1-RELATED"/>
    <property type="match status" value="1"/>
</dbReference>
<reference evidence="8 9" key="1">
    <citation type="submission" date="2022-06" db="EMBL/GenBank/DDBJ databases">
        <authorList>
            <person name="Xuan X."/>
        </authorList>
    </citation>
    <scope>NUCLEOTIDE SEQUENCE [LARGE SCALE GENOMIC DNA]</scope>
    <source>
        <strain evidence="8 9">2V75</strain>
    </source>
</reference>
<evidence type="ECO:0000256" key="2">
    <source>
        <dbReference type="ARBA" id="ARBA00005013"/>
    </source>
</evidence>
<keyword evidence="5 6" id="KW-0456">Lyase</keyword>
<evidence type="ECO:0000256" key="1">
    <source>
        <dbReference type="ARBA" id="ARBA00001353"/>
    </source>
</evidence>
<evidence type="ECO:0000313" key="9">
    <source>
        <dbReference type="Proteomes" id="UP001206312"/>
    </source>
</evidence>
<gene>
    <name evidence="8" type="primary">folB</name>
    <name evidence="8" type="ORF">NG653_04965</name>
</gene>
<evidence type="ECO:0000256" key="4">
    <source>
        <dbReference type="ARBA" id="ARBA00022909"/>
    </source>
</evidence>
<keyword evidence="4 6" id="KW-0289">Folate biosynthesis</keyword>
<comment type="pathway">
    <text evidence="2 6">Cofactor biosynthesis; tetrahydrofolate biosynthesis; 2-amino-4-hydroxy-6-hydroxymethyl-7,8-dihydropteridine diphosphate from 7,8-dihydroneopterin triphosphate: step 3/4.</text>
</comment>
<dbReference type="EC" id="4.1.2.25" evidence="6"/>
<protein>
    <recommendedName>
        <fullName evidence="6">7,8-dihydroneopterin aldolase</fullName>
        <ecNumber evidence="6">4.1.2.25</ecNumber>
    </recommendedName>
</protein>
<dbReference type="InterPro" id="IPR043133">
    <property type="entry name" value="GTP-CH-I_C/QueF"/>
</dbReference>
<dbReference type="PANTHER" id="PTHR42844:SF1">
    <property type="entry name" value="DIHYDRONEOPTERIN ALDOLASE 1-RELATED"/>
    <property type="match status" value="1"/>
</dbReference>
<evidence type="ECO:0000256" key="5">
    <source>
        <dbReference type="ARBA" id="ARBA00023239"/>
    </source>
</evidence>
<evidence type="ECO:0000259" key="7">
    <source>
        <dbReference type="SMART" id="SM00905"/>
    </source>
</evidence>
<dbReference type="NCBIfam" id="TIGR00525">
    <property type="entry name" value="folB"/>
    <property type="match status" value="1"/>
</dbReference>
<keyword evidence="9" id="KW-1185">Reference proteome</keyword>
<dbReference type="RefSeq" id="WP_252740574.1">
    <property type="nucleotide sequence ID" value="NZ_JAMXIB010000003.1"/>
</dbReference>
<evidence type="ECO:0000256" key="3">
    <source>
        <dbReference type="ARBA" id="ARBA00005708"/>
    </source>
</evidence>
<comment type="caution">
    <text evidence="8">The sequence shown here is derived from an EMBL/GenBank/DDBJ whole genome shotgun (WGS) entry which is preliminary data.</text>
</comment>
<dbReference type="InterPro" id="IPR006157">
    <property type="entry name" value="FolB_dom"/>
</dbReference>
<comment type="catalytic activity">
    <reaction evidence="1 6">
        <text>7,8-dihydroneopterin = 6-hydroxymethyl-7,8-dihydropterin + glycolaldehyde</text>
        <dbReference type="Rhea" id="RHEA:10540"/>
        <dbReference type="ChEBI" id="CHEBI:17001"/>
        <dbReference type="ChEBI" id="CHEBI:17071"/>
        <dbReference type="ChEBI" id="CHEBI:44841"/>
        <dbReference type="EC" id="4.1.2.25"/>
    </reaction>
</comment>
<dbReference type="SUPFAM" id="SSF55620">
    <property type="entry name" value="Tetrahydrobiopterin biosynthesis enzymes-like"/>
    <property type="match status" value="1"/>
</dbReference>
<name>A0ABT1AXT7_9FLAO</name>
<organism evidence="8 9">
    <name type="scientific">Robiginitalea marina</name>
    <dbReference type="NCBI Taxonomy" id="2954105"/>
    <lineage>
        <taxon>Bacteria</taxon>
        <taxon>Pseudomonadati</taxon>
        <taxon>Bacteroidota</taxon>
        <taxon>Flavobacteriia</taxon>
        <taxon>Flavobacteriales</taxon>
        <taxon>Flavobacteriaceae</taxon>
        <taxon>Robiginitalea</taxon>
    </lineage>
</organism>
<dbReference type="EMBL" id="JAMXIB010000003">
    <property type="protein sequence ID" value="MCO5724193.1"/>
    <property type="molecule type" value="Genomic_DNA"/>
</dbReference>
<dbReference type="GO" id="GO:0004150">
    <property type="term" value="F:dihydroneopterin aldolase activity"/>
    <property type="evidence" value="ECO:0007669"/>
    <property type="project" value="UniProtKB-EC"/>
</dbReference>